<dbReference type="EMBL" id="CP011371">
    <property type="protein sequence ID" value="AKJ31965.1"/>
    <property type="molecule type" value="Genomic_DNA"/>
</dbReference>
<accession>A0A0G3BZJ7</accession>
<proteinExistence type="predicted"/>
<reference evidence="2 3" key="1">
    <citation type="submission" date="2015-05" db="EMBL/GenBank/DDBJ databases">
        <authorList>
            <person name="Tang B."/>
            <person name="Yu Y."/>
        </authorList>
    </citation>
    <scope>NUCLEOTIDE SEQUENCE [LARGE SCALE GENOMIC DNA]</scope>
    <source>
        <strain evidence="2 3">DSM 7029</strain>
    </source>
</reference>
<organism evidence="2 3">
    <name type="scientific">Caldimonas brevitalea</name>
    <dbReference type="NCBI Taxonomy" id="413882"/>
    <lineage>
        <taxon>Bacteria</taxon>
        <taxon>Pseudomonadati</taxon>
        <taxon>Pseudomonadota</taxon>
        <taxon>Betaproteobacteria</taxon>
        <taxon>Burkholderiales</taxon>
        <taxon>Sphaerotilaceae</taxon>
        <taxon>Caldimonas</taxon>
    </lineage>
</organism>
<dbReference type="RefSeq" id="WP_157360069.1">
    <property type="nucleotide sequence ID" value="NZ_CP011371.1"/>
</dbReference>
<dbReference type="KEGG" id="pbh:AAW51_5274"/>
<evidence type="ECO:0000313" key="3">
    <source>
        <dbReference type="Proteomes" id="UP000035352"/>
    </source>
</evidence>
<dbReference type="STRING" id="413882.AAW51_5274"/>
<feature type="region of interest" description="Disordered" evidence="1">
    <location>
        <begin position="104"/>
        <end position="130"/>
    </location>
</feature>
<feature type="compositionally biased region" description="Polar residues" evidence="1">
    <location>
        <begin position="112"/>
        <end position="130"/>
    </location>
</feature>
<sequence>MRLGTVLKIGVLCVALSAGAGLAAIAYLFSQEDYTPQPGSLTYYLGISSLVRNAPIAAALQPAEYFGSVGDGNKLPQSQVSFYVSQADAAQAWRTLQRYLDEQGFSHAPPDSGSQAQTASTTAKEAQYTSPTDGSVLMTLEEVPAAAGLRVSLTHFD</sequence>
<dbReference type="Proteomes" id="UP000035352">
    <property type="component" value="Chromosome"/>
</dbReference>
<keyword evidence="3" id="KW-1185">Reference proteome</keyword>
<dbReference type="OrthoDB" id="8811234at2"/>
<evidence type="ECO:0000313" key="2">
    <source>
        <dbReference type="EMBL" id="AKJ31965.1"/>
    </source>
</evidence>
<dbReference type="AlphaFoldDB" id="A0A0G3BZJ7"/>
<protein>
    <submittedName>
        <fullName evidence="2">Uncharacterized protein</fullName>
    </submittedName>
</protein>
<gene>
    <name evidence="2" type="ORF">AAW51_5274</name>
</gene>
<evidence type="ECO:0000256" key="1">
    <source>
        <dbReference type="SAM" id="MobiDB-lite"/>
    </source>
</evidence>
<name>A0A0G3BZJ7_9BURK</name>